<feature type="compositionally biased region" description="Basic and acidic residues" evidence="1">
    <location>
        <begin position="705"/>
        <end position="721"/>
    </location>
</feature>
<dbReference type="InterPro" id="IPR008271">
    <property type="entry name" value="Ser/Thr_kinase_AS"/>
</dbReference>
<feature type="compositionally biased region" description="Polar residues" evidence="1">
    <location>
        <begin position="83"/>
        <end position="95"/>
    </location>
</feature>
<evidence type="ECO:0000259" key="2">
    <source>
        <dbReference type="PROSITE" id="PS50011"/>
    </source>
</evidence>
<organism evidence="3 4">
    <name type="scientific">Testicularia cyperi</name>
    <dbReference type="NCBI Taxonomy" id="1882483"/>
    <lineage>
        <taxon>Eukaryota</taxon>
        <taxon>Fungi</taxon>
        <taxon>Dikarya</taxon>
        <taxon>Basidiomycota</taxon>
        <taxon>Ustilaginomycotina</taxon>
        <taxon>Ustilaginomycetes</taxon>
        <taxon>Ustilaginales</taxon>
        <taxon>Anthracoideaceae</taxon>
        <taxon>Testicularia</taxon>
    </lineage>
</organism>
<feature type="compositionally biased region" description="Low complexity" evidence="1">
    <location>
        <begin position="739"/>
        <end position="749"/>
    </location>
</feature>
<dbReference type="Pfam" id="PF00069">
    <property type="entry name" value="Pkinase"/>
    <property type="match status" value="1"/>
</dbReference>
<dbReference type="PANTHER" id="PTHR44167">
    <property type="entry name" value="OVARIAN-SPECIFIC SERINE/THREONINE-PROTEIN KINASE LOK-RELATED"/>
    <property type="match status" value="1"/>
</dbReference>
<dbReference type="Proteomes" id="UP000246740">
    <property type="component" value="Unassembled WGS sequence"/>
</dbReference>
<dbReference type="SMART" id="SM00220">
    <property type="entry name" value="S_TKc"/>
    <property type="match status" value="1"/>
</dbReference>
<feature type="region of interest" description="Disordered" evidence="1">
    <location>
        <begin position="412"/>
        <end position="434"/>
    </location>
</feature>
<feature type="compositionally biased region" description="Low complexity" evidence="1">
    <location>
        <begin position="415"/>
        <end position="431"/>
    </location>
</feature>
<feature type="compositionally biased region" description="Basic and acidic residues" evidence="1">
    <location>
        <begin position="72"/>
        <end position="81"/>
    </location>
</feature>
<feature type="region of interest" description="Disordered" evidence="1">
    <location>
        <begin position="491"/>
        <end position="538"/>
    </location>
</feature>
<feature type="region of interest" description="Disordered" evidence="1">
    <location>
        <begin position="1"/>
        <end position="55"/>
    </location>
</feature>
<keyword evidence="3" id="KW-0808">Transferase</keyword>
<protein>
    <submittedName>
        <fullName evidence="3">Kinase-like protein</fullName>
    </submittedName>
</protein>
<evidence type="ECO:0000256" key="1">
    <source>
        <dbReference type="SAM" id="MobiDB-lite"/>
    </source>
</evidence>
<proteinExistence type="predicted"/>
<feature type="compositionally biased region" description="Low complexity" evidence="1">
    <location>
        <begin position="36"/>
        <end position="50"/>
    </location>
</feature>
<keyword evidence="4" id="KW-1185">Reference proteome</keyword>
<dbReference type="InterPro" id="IPR011009">
    <property type="entry name" value="Kinase-like_dom_sf"/>
</dbReference>
<feature type="compositionally biased region" description="Low complexity" evidence="1">
    <location>
        <begin position="19"/>
        <end position="29"/>
    </location>
</feature>
<feature type="region of interest" description="Disordered" evidence="1">
    <location>
        <begin position="704"/>
        <end position="749"/>
    </location>
</feature>
<dbReference type="PROSITE" id="PS50011">
    <property type="entry name" value="PROTEIN_KINASE_DOM"/>
    <property type="match status" value="1"/>
</dbReference>
<dbReference type="Gene3D" id="1.10.510.10">
    <property type="entry name" value="Transferase(Phosphotransferase) domain 1"/>
    <property type="match status" value="1"/>
</dbReference>
<feature type="region of interest" description="Disordered" evidence="1">
    <location>
        <begin position="72"/>
        <end position="95"/>
    </location>
</feature>
<dbReference type="AlphaFoldDB" id="A0A317XTP7"/>
<dbReference type="EMBL" id="KZ819190">
    <property type="protein sequence ID" value="PWZ01655.1"/>
    <property type="molecule type" value="Genomic_DNA"/>
</dbReference>
<accession>A0A317XTP7</accession>
<dbReference type="GO" id="GO:0005524">
    <property type="term" value="F:ATP binding"/>
    <property type="evidence" value="ECO:0007669"/>
    <property type="project" value="InterPro"/>
</dbReference>
<dbReference type="GO" id="GO:0004674">
    <property type="term" value="F:protein serine/threonine kinase activity"/>
    <property type="evidence" value="ECO:0007669"/>
    <property type="project" value="TreeGrafter"/>
</dbReference>
<reference evidence="3 4" key="1">
    <citation type="journal article" date="2018" name="Mol. Biol. Evol.">
        <title>Broad Genomic Sampling Reveals a Smut Pathogenic Ancestry of the Fungal Clade Ustilaginomycotina.</title>
        <authorList>
            <person name="Kijpornyongpan T."/>
            <person name="Mondo S.J."/>
            <person name="Barry K."/>
            <person name="Sandor L."/>
            <person name="Lee J."/>
            <person name="Lipzen A."/>
            <person name="Pangilinan J."/>
            <person name="LaButti K."/>
            <person name="Hainaut M."/>
            <person name="Henrissat B."/>
            <person name="Grigoriev I.V."/>
            <person name="Spatafora J.W."/>
            <person name="Aime M.C."/>
        </authorList>
    </citation>
    <scope>NUCLEOTIDE SEQUENCE [LARGE SCALE GENOMIC DNA]</scope>
    <source>
        <strain evidence="3 4">MCA 3645</strain>
    </source>
</reference>
<gene>
    <name evidence="3" type="ORF">BCV70DRAFT_199094</name>
</gene>
<feature type="compositionally biased region" description="Basic and acidic residues" evidence="1">
    <location>
        <begin position="507"/>
        <end position="525"/>
    </location>
</feature>
<feature type="compositionally biased region" description="Basic and acidic residues" evidence="1">
    <location>
        <begin position="546"/>
        <end position="555"/>
    </location>
</feature>
<dbReference type="PANTHER" id="PTHR44167:SF30">
    <property type="entry name" value="PHOSPHORYLASE KINASE"/>
    <property type="match status" value="1"/>
</dbReference>
<dbReference type="PROSITE" id="PS00108">
    <property type="entry name" value="PROTEIN_KINASE_ST"/>
    <property type="match status" value="1"/>
</dbReference>
<dbReference type="SUPFAM" id="SSF56112">
    <property type="entry name" value="Protein kinase-like (PK-like)"/>
    <property type="match status" value="1"/>
</dbReference>
<dbReference type="GO" id="GO:0005634">
    <property type="term" value="C:nucleus"/>
    <property type="evidence" value="ECO:0007669"/>
    <property type="project" value="TreeGrafter"/>
</dbReference>
<dbReference type="InParanoid" id="A0A317XTP7"/>
<sequence length="804" mass="87728">MATRPLSAALFGDEHHHAGVSGASNSNSGPDLGLASNASSSSSSSSRGSSTIGPCSTRKLVGGLLYRHRNQDARQHLHDSDSTLEAQSATATTTAMEAHIDQHEDQVRKLQDELFRARSKLVPHSDGLSSVVYRLPLTDPPTPWPPLCTTPEQSSSPSSPPRKPQNYTGGIHGWVCIKRVCVDDQPRPHSIEREIAILESLSLSLSLDTPSSSSCTGRTHIVDLLAVFWDTKDEFSESLDVVMPLYPCSLHDVLREPSLVPLSPPPSSAEGYRNHSQHPTLASTLQHLWLDSFSFPNPTSNETSTNRNQNNGDTDTDTHPSPRTTPAKFTSFVLTVAQQLLAALAYLHRRGIAHRDLKPDNVMLTAQGTLKLVDFGTAFAGSSSSLDCGAHAYTPGLDEIIVKLLRDREVGDPESSSSLSSSSTTTTTTTTKDQLFSKGKRAKICQLGTGSYRAPELLFSPTDGYDPFAIDVWSFAVLMAEFFTPLTPVFSSGSRGREGSRKRRLRDPHAHRDRDNRPDWQRRLFDPPPPAASTCGDIESCKARTRVEEANESKSKSNLAPGHMQDEFDDDEIFFRSVYSDDDSDGVCDCDSDCDCDLEGEHQAESMSFPPATAPAISTSGSISNSNEIVGWKRNPLFEGAKGDLGLAGSIFDVCGLPSSADQWRESVYFQPPLSRFPFAARPSKPLLDALPILCCLITTAPPADQEHDRKEQHIDKHNDDHEDEIQDEDEDEDEDKNNTLNPNSNVNVNVNANANARVKEILTAFLETVLTPSLSLSASSRPQATQLEQTLRSATFSPLLLSS</sequence>
<feature type="domain" description="Protein kinase" evidence="2">
    <location>
        <begin position="118"/>
        <end position="575"/>
    </location>
</feature>
<name>A0A317XTP7_9BASI</name>
<keyword evidence="3" id="KW-0418">Kinase</keyword>
<dbReference type="GO" id="GO:0044773">
    <property type="term" value="P:mitotic DNA damage checkpoint signaling"/>
    <property type="evidence" value="ECO:0007669"/>
    <property type="project" value="TreeGrafter"/>
</dbReference>
<feature type="compositionally biased region" description="Acidic residues" evidence="1">
    <location>
        <begin position="722"/>
        <end position="736"/>
    </location>
</feature>
<feature type="region of interest" description="Disordered" evidence="1">
    <location>
        <begin position="299"/>
        <end position="326"/>
    </location>
</feature>
<dbReference type="InterPro" id="IPR000719">
    <property type="entry name" value="Prot_kinase_dom"/>
</dbReference>
<feature type="region of interest" description="Disordered" evidence="1">
    <location>
        <begin position="142"/>
        <end position="166"/>
    </location>
</feature>
<feature type="region of interest" description="Disordered" evidence="1">
    <location>
        <begin position="546"/>
        <end position="565"/>
    </location>
</feature>
<evidence type="ECO:0000313" key="4">
    <source>
        <dbReference type="Proteomes" id="UP000246740"/>
    </source>
</evidence>
<dbReference type="OrthoDB" id="4062651at2759"/>
<evidence type="ECO:0000313" key="3">
    <source>
        <dbReference type="EMBL" id="PWZ01655.1"/>
    </source>
</evidence>